<dbReference type="Proteomes" id="UP000215590">
    <property type="component" value="Unassembled WGS sequence"/>
</dbReference>
<evidence type="ECO:0000313" key="1">
    <source>
        <dbReference type="EMBL" id="OYR23301.1"/>
    </source>
</evidence>
<keyword evidence="2" id="KW-1185">Reference proteome</keyword>
<sequence>MSLHEKPSFYLSEALSLFLICFIFEVSKRELCVFENVEKEFFYSQPNLEFYTFEQRIDFQFQQKFRAWEKAL</sequence>
<protein>
    <submittedName>
        <fullName evidence="1">Uncharacterized protein</fullName>
    </submittedName>
</protein>
<organism evidence="1 2">
    <name type="scientific">Brucella thiophenivorans</name>
    <dbReference type="NCBI Taxonomy" id="571255"/>
    <lineage>
        <taxon>Bacteria</taxon>
        <taxon>Pseudomonadati</taxon>
        <taxon>Pseudomonadota</taxon>
        <taxon>Alphaproteobacteria</taxon>
        <taxon>Hyphomicrobiales</taxon>
        <taxon>Brucellaceae</taxon>
        <taxon>Brucella/Ochrobactrum group</taxon>
        <taxon>Brucella</taxon>
    </lineage>
</organism>
<accession>A0A256G9I5</accession>
<dbReference type="EMBL" id="NNRJ01000001">
    <property type="protein sequence ID" value="OYR23301.1"/>
    <property type="molecule type" value="Genomic_DNA"/>
</dbReference>
<gene>
    <name evidence="1" type="ORF">CEV31_0010</name>
</gene>
<dbReference type="AlphaFoldDB" id="A0A256G9I5"/>
<name>A0A256G9I5_9HYPH</name>
<evidence type="ECO:0000313" key="2">
    <source>
        <dbReference type="Proteomes" id="UP000215590"/>
    </source>
</evidence>
<reference evidence="1 2" key="1">
    <citation type="submission" date="2017-07" db="EMBL/GenBank/DDBJ databases">
        <title>Phylogenetic study on the rhizospheric bacterium Ochrobactrum sp. A44.</title>
        <authorList>
            <person name="Krzyzanowska D.M."/>
            <person name="Ossowicki A."/>
            <person name="Rajewska M."/>
            <person name="Maciag T."/>
            <person name="Kaczynski Z."/>
            <person name="Czerwicka M."/>
            <person name="Jafra S."/>
        </authorList>
    </citation>
    <scope>NUCLEOTIDE SEQUENCE [LARGE SCALE GENOMIC DNA]</scope>
    <source>
        <strain evidence="1 2">DSM 7216</strain>
    </source>
</reference>
<comment type="caution">
    <text evidence="1">The sequence shown here is derived from an EMBL/GenBank/DDBJ whole genome shotgun (WGS) entry which is preliminary data.</text>
</comment>
<proteinExistence type="predicted"/>